<dbReference type="PANTHER" id="PTHR42852:SF17">
    <property type="entry name" value="THIOREDOXIN-LIKE PROTEIN HI_1115"/>
    <property type="match status" value="1"/>
</dbReference>
<accession>A0A3N4NX41</accession>
<dbReference type="InterPro" id="IPR036249">
    <property type="entry name" value="Thioredoxin-like_sf"/>
</dbReference>
<evidence type="ECO:0000313" key="2">
    <source>
        <dbReference type="EMBL" id="RPD98818.1"/>
    </source>
</evidence>
<reference evidence="2 3" key="1">
    <citation type="submission" date="2018-11" db="EMBL/GenBank/DDBJ databases">
        <title>Aureibaculum marinum gen. nov., sp. nov., a member of the family Flavobacteriaceae isolated from the Bohai Sea.</title>
        <authorList>
            <person name="Ji X."/>
        </authorList>
    </citation>
    <scope>NUCLEOTIDE SEQUENCE [LARGE SCALE GENOMIC DNA]</scope>
    <source>
        <strain evidence="2 3">BH-SD17</strain>
    </source>
</reference>
<comment type="caution">
    <text evidence="2">The sequence shown here is derived from an EMBL/GenBank/DDBJ whole genome shotgun (WGS) entry which is preliminary data.</text>
</comment>
<dbReference type="InterPro" id="IPR050553">
    <property type="entry name" value="Thioredoxin_ResA/DsbE_sf"/>
</dbReference>
<dbReference type="PROSITE" id="PS51352">
    <property type="entry name" value="THIOREDOXIN_2"/>
    <property type="match status" value="1"/>
</dbReference>
<dbReference type="InterPro" id="IPR013766">
    <property type="entry name" value="Thioredoxin_domain"/>
</dbReference>
<dbReference type="SUPFAM" id="SSF52833">
    <property type="entry name" value="Thioredoxin-like"/>
    <property type="match status" value="1"/>
</dbReference>
<dbReference type="AlphaFoldDB" id="A0A3N4NX41"/>
<evidence type="ECO:0000313" key="3">
    <source>
        <dbReference type="Proteomes" id="UP000270856"/>
    </source>
</evidence>
<dbReference type="CDD" id="cd02966">
    <property type="entry name" value="TlpA_like_family"/>
    <property type="match status" value="1"/>
</dbReference>
<organism evidence="2 3">
    <name type="scientific">Aureibaculum marinum</name>
    <dbReference type="NCBI Taxonomy" id="2487930"/>
    <lineage>
        <taxon>Bacteria</taxon>
        <taxon>Pseudomonadati</taxon>
        <taxon>Bacteroidota</taxon>
        <taxon>Flavobacteriia</taxon>
        <taxon>Flavobacteriales</taxon>
        <taxon>Flavobacteriaceae</taxon>
        <taxon>Aureibaculum</taxon>
    </lineage>
</organism>
<proteinExistence type="predicted"/>
<dbReference type="EMBL" id="RPFJ01000006">
    <property type="protein sequence ID" value="RPD98818.1"/>
    <property type="molecule type" value="Genomic_DNA"/>
</dbReference>
<dbReference type="GO" id="GO:0016491">
    <property type="term" value="F:oxidoreductase activity"/>
    <property type="evidence" value="ECO:0007669"/>
    <property type="project" value="InterPro"/>
</dbReference>
<protein>
    <submittedName>
        <fullName evidence="2">TlpA family protein disulfide reductase</fullName>
    </submittedName>
</protein>
<dbReference type="InterPro" id="IPR013740">
    <property type="entry name" value="Redoxin"/>
</dbReference>
<evidence type="ECO:0000259" key="1">
    <source>
        <dbReference type="PROSITE" id="PS51352"/>
    </source>
</evidence>
<dbReference type="Pfam" id="PF08534">
    <property type="entry name" value="Redoxin"/>
    <property type="match status" value="1"/>
</dbReference>
<feature type="domain" description="Thioredoxin" evidence="1">
    <location>
        <begin position="46"/>
        <end position="191"/>
    </location>
</feature>
<keyword evidence="3" id="KW-1185">Reference proteome</keyword>
<dbReference type="Gene3D" id="3.40.30.10">
    <property type="entry name" value="Glutaredoxin"/>
    <property type="match status" value="1"/>
</dbReference>
<dbReference type="PANTHER" id="PTHR42852">
    <property type="entry name" value="THIOL:DISULFIDE INTERCHANGE PROTEIN DSBE"/>
    <property type="match status" value="1"/>
</dbReference>
<sequence length="192" mass="22034">MKFNRSTISNILFFGFIIFLFTPFGLGTRAKLTQGVAYVRTLVFSPSVEKSEERISLDTYNVNLKGLVSANDINLKDLKGKVVFINFWATWCPPCIAEMPMIKSLYTDYNGKIEFLFVTNEDQKKVKQFYTKNNYNFPTYNLISKLPKQIDYTTLPTTYILDKNGKVALFETGAANWNSDKVKQLLNDLISE</sequence>
<dbReference type="RefSeq" id="WP_123897134.1">
    <property type="nucleotide sequence ID" value="NZ_RPFJ01000006.1"/>
</dbReference>
<gene>
    <name evidence="2" type="ORF">EGM88_06420</name>
</gene>
<name>A0A3N4NX41_9FLAO</name>
<dbReference type="OrthoDB" id="9815205at2"/>
<dbReference type="Proteomes" id="UP000270856">
    <property type="component" value="Unassembled WGS sequence"/>
</dbReference>